<sequence>MPVTTTSVYTYIFTPGPTVEKTFCSCTNREHLPVDTSRKIRQLTAEERLNGLFDFGEKNKGFGFVRINCS</sequence>
<dbReference type="Proteomes" id="UP000006038">
    <property type="component" value="Chromosome 6"/>
</dbReference>
<reference evidence="1" key="2">
    <citation type="submission" date="2013-04" db="UniProtKB">
        <authorList>
            <consortium name="EnsemblPlants"/>
        </authorList>
    </citation>
    <scope>IDENTIFICATION</scope>
</reference>
<proteinExistence type="predicted"/>
<dbReference type="HOGENOM" id="CLU_2761848_0_0_1"/>
<dbReference type="EnsemblPlants" id="OB06G30880.1">
    <property type="protein sequence ID" value="OB06G30880.1"/>
    <property type="gene ID" value="OB06G30880"/>
</dbReference>
<protein>
    <submittedName>
        <fullName evidence="1">Uncharacterized protein</fullName>
    </submittedName>
</protein>
<dbReference type="Gramene" id="OB06G30880.1">
    <property type="protein sequence ID" value="OB06G30880.1"/>
    <property type="gene ID" value="OB06G30880"/>
</dbReference>
<reference evidence="1" key="1">
    <citation type="journal article" date="2013" name="Nat. Commun.">
        <title>Whole-genome sequencing of Oryza brachyantha reveals mechanisms underlying Oryza genome evolution.</title>
        <authorList>
            <person name="Chen J."/>
            <person name="Huang Q."/>
            <person name="Gao D."/>
            <person name="Wang J."/>
            <person name="Lang Y."/>
            <person name="Liu T."/>
            <person name="Li B."/>
            <person name="Bai Z."/>
            <person name="Luis Goicoechea J."/>
            <person name="Liang C."/>
            <person name="Chen C."/>
            <person name="Zhang W."/>
            <person name="Sun S."/>
            <person name="Liao Y."/>
            <person name="Zhang X."/>
            <person name="Yang L."/>
            <person name="Song C."/>
            <person name="Wang M."/>
            <person name="Shi J."/>
            <person name="Liu G."/>
            <person name="Liu J."/>
            <person name="Zhou H."/>
            <person name="Zhou W."/>
            <person name="Yu Q."/>
            <person name="An N."/>
            <person name="Chen Y."/>
            <person name="Cai Q."/>
            <person name="Wang B."/>
            <person name="Liu B."/>
            <person name="Min J."/>
            <person name="Huang Y."/>
            <person name="Wu H."/>
            <person name="Li Z."/>
            <person name="Zhang Y."/>
            <person name="Yin Y."/>
            <person name="Song W."/>
            <person name="Jiang J."/>
            <person name="Jackson S.A."/>
            <person name="Wing R.A."/>
            <person name="Wang J."/>
            <person name="Chen M."/>
        </authorList>
    </citation>
    <scope>NUCLEOTIDE SEQUENCE [LARGE SCALE GENOMIC DNA]</scope>
    <source>
        <strain evidence="1">cv. IRGC 101232</strain>
    </source>
</reference>
<organism evidence="1">
    <name type="scientific">Oryza brachyantha</name>
    <name type="common">malo sina</name>
    <dbReference type="NCBI Taxonomy" id="4533"/>
    <lineage>
        <taxon>Eukaryota</taxon>
        <taxon>Viridiplantae</taxon>
        <taxon>Streptophyta</taxon>
        <taxon>Embryophyta</taxon>
        <taxon>Tracheophyta</taxon>
        <taxon>Spermatophyta</taxon>
        <taxon>Magnoliopsida</taxon>
        <taxon>Liliopsida</taxon>
        <taxon>Poales</taxon>
        <taxon>Poaceae</taxon>
        <taxon>BOP clade</taxon>
        <taxon>Oryzoideae</taxon>
        <taxon>Oryzeae</taxon>
        <taxon>Oryzinae</taxon>
        <taxon>Oryza</taxon>
    </lineage>
</organism>
<evidence type="ECO:0000313" key="1">
    <source>
        <dbReference type="EnsemblPlants" id="OB06G30880.1"/>
    </source>
</evidence>
<name>J3MGE4_ORYBR</name>
<evidence type="ECO:0000313" key="2">
    <source>
        <dbReference type="Proteomes" id="UP000006038"/>
    </source>
</evidence>
<accession>J3MGE4</accession>
<keyword evidence="2" id="KW-1185">Reference proteome</keyword>
<dbReference type="AlphaFoldDB" id="J3MGE4"/>